<dbReference type="Proteomes" id="UP000199288">
    <property type="component" value="Unassembled WGS sequence"/>
</dbReference>
<evidence type="ECO:0000313" key="2">
    <source>
        <dbReference type="Proteomes" id="UP000199288"/>
    </source>
</evidence>
<keyword evidence="2" id="KW-1185">Reference proteome</keyword>
<dbReference type="EMBL" id="FNQV01000013">
    <property type="protein sequence ID" value="SEA61445.1"/>
    <property type="molecule type" value="Genomic_DNA"/>
</dbReference>
<sequence>MTDTTAHLSSYLQRRGLAGPTSNDAAAVAAHLRSVIADALPRETIEYLTVTKAAEHAGVKRSAFQWHPLPRPDATFGEGFEGWLPETIEWWGAERGNDGAVLGGEPIEYWGPFDVANYLAIDRTTLARYRMPAPDGRVGRRSGWLPGTIVAWNLVRESIKDPIAEQI</sequence>
<dbReference type="OrthoDB" id="3634697at2"/>
<name>A0A1H4CLX2_9ACTO</name>
<accession>A0A1H4CLX2</accession>
<reference evidence="2" key="1">
    <citation type="submission" date="2016-10" db="EMBL/GenBank/DDBJ databases">
        <authorList>
            <person name="Varghese N."/>
            <person name="Submissions S."/>
        </authorList>
    </citation>
    <scope>NUCLEOTIDE SEQUENCE [LARGE SCALE GENOMIC DNA]</scope>
    <source>
        <strain evidence="2">KPR-1</strain>
    </source>
</reference>
<dbReference type="RefSeq" id="WP_092565446.1">
    <property type="nucleotide sequence ID" value="NZ_FNQV01000013.1"/>
</dbReference>
<dbReference type="AlphaFoldDB" id="A0A1H4CLX2"/>
<gene>
    <name evidence="1" type="ORF">SAMN02910418_01988</name>
</gene>
<evidence type="ECO:0000313" key="1">
    <source>
        <dbReference type="EMBL" id="SEA61445.1"/>
    </source>
</evidence>
<organism evidence="1 2">
    <name type="scientific">Bowdeniella nasicola</name>
    <dbReference type="NCBI Taxonomy" id="208480"/>
    <lineage>
        <taxon>Bacteria</taxon>
        <taxon>Bacillati</taxon>
        <taxon>Actinomycetota</taxon>
        <taxon>Actinomycetes</taxon>
        <taxon>Actinomycetales</taxon>
        <taxon>Actinomycetaceae</taxon>
        <taxon>Bowdeniella</taxon>
    </lineage>
</organism>
<proteinExistence type="predicted"/>
<protein>
    <submittedName>
        <fullName evidence="1">Uncharacterized protein</fullName>
    </submittedName>
</protein>